<reference evidence="2 3" key="1">
    <citation type="submission" date="2021-08" db="EMBL/GenBank/DDBJ databases">
        <title>Devosia salina sp. nov., isolated from the South China Sea sediment.</title>
        <authorList>
            <person name="Zhou Z."/>
        </authorList>
    </citation>
    <scope>NUCLEOTIDE SEQUENCE [LARGE SCALE GENOMIC DNA]</scope>
    <source>
        <strain evidence="2 3">SCS-3</strain>
    </source>
</reference>
<proteinExistence type="predicted"/>
<dbReference type="EMBL" id="CP080590">
    <property type="protein sequence ID" value="QYO75248.1"/>
    <property type="molecule type" value="Genomic_DNA"/>
</dbReference>
<keyword evidence="3" id="KW-1185">Reference proteome</keyword>
<feature type="domain" description="TfoX N-terminal" evidence="1">
    <location>
        <begin position="20"/>
        <end position="102"/>
    </location>
</feature>
<organism evidence="2 3">
    <name type="scientific">Devosia salina</name>
    <dbReference type="NCBI Taxonomy" id="2860336"/>
    <lineage>
        <taxon>Bacteria</taxon>
        <taxon>Pseudomonadati</taxon>
        <taxon>Pseudomonadota</taxon>
        <taxon>Alphaproteobacteria</taxon>
        <taxon>Hyphomicrobiales</taxon>
        <taxon>Devosiaceae</taxon>
        <taxon>Devosia</taxon>
    </lineage>
</organism>
<evidence type="ECO:0000313" key="3">
    <source>
        <dbReference type="Proteomes" id="UP000825799"/>
    </source>
</evidence>
<dbReference type="Pfam" id="PF04993">
    <property type="entry name" value="TfoX_N"/>
    <property type="match status" value="1"/>
</dbReference>
<dbReference type="RefSeq" id="WP_220303712.1">
    <property type="nucleotide sequence ID" value="NZ_CP080590.1"/>
</dbReference>
<accession>A0ABX8W8Q2</accession>
<sequence length="110" mass="11785">MSMASEELANRIRDLLPNAAIREQKMFGGIAFMLEGNMLVGPMKDGSLLVRVGKEGMDKALALPGAGIMTMGSKTMTGFVVVSGDAIEEDFALGEWIDRAHAFVKSLPPK</sequence>
<gene>
    <name evidence="2" type="ORF">K1X15_11345</name>
</gene>
<dbReference type="InterPro" id="IPR007076">
    <property type="entry name" value="TfoX_N"/>
</dbReference>
<evidence type="ECO:0000313" key="2">
    <source>
        <dbReference type="EMBL" id="QYO75248.1"/>
    </source>
</evidence>
<dbReference type="Proteomes" id="UP000825799">
    <property type="component" value="Chromosome"/>
</dbReference>
<dbReference type="SUPFAM" id="SSF159894">
    <property type="entry name" value="YgaC/TfoX-N like"/>
    <property type="match status" value="1"/>
</dbReference>
<dbReference type="Gene3D" id="3.30.1460.30">
    <property type="entry name" value="YgaC/TfoX-N like chaperone"/>
    <property type="match status" value="1"/>
</dbReference>
<evidence type="ECO:0000259" key="1">
    <source>
        <dbReference type="Pfam" id="PF04993"/>
    </source>
</evidence>
<name>A0ABX8W8Q2_9HYPH</name>
<protein>
    <submittedName>
        <fullName evidence="2">TfoX/Sxy family protein</fullName>
    </submittedName>
</protein>